<dbReference type="PANTHER" id="PTHR43300:SF7">
    <property type="entry name" value="UDP-N-ACETYLBACILLOSAMINE N-ACETYLTRANSFERASE"/>
    <property type="match status" value="1"/>
</dbReference>
<dbReference type="InterPro" id="IPR041561">
    <property type="entry name" value="PglD_N"/>
</dbReference>
<dbReference type="Pfam" id="PF17836">
    <property type="entry name" value="PglD_N"/>
    <property type="match status" value="1"/>
</dbReference>
<dbReference type="InterPro" id="IPR020019">
    <property type="entry name" value="AcTrfase_PglD-like"/>
</dbReference>
<feature type="binding site" evidence="2">
    <location>
        <position position="145"/>
    </location>
    <ligand>
        <name>acetyl-CoA</name>
        <dbReference type="ChEBI" id="CHEBI:57288"/>
    </ligand>
</feature>
<name>A0A974NN61_PERPY</name>
<dbReference type="AlphaFoldDB" id="A0A974NN61"/>
<proteinExistence type="predicted"/>
<dbReference type="EMBL" id="CP068053">
    <property type="protein sequence ID" value="QQT00742.1"/>
    <property type="molecule type" value="Genomic_DNA"/>
</dbReference>
<gene>
    <name evidence="4" type="ORF">I6J18_02070</name>
</gene>
<dbReference type="Gene3D" id="2.160.10.10">
    <property type="entry name" value="Hexapeptide repeat proteins"/>
    <property type="match status" value="1"/>
</dbReference>
<dbReference type="Proteomes" id="UP000595254">
    <property type="component" value="Chromosome"/>
</dbReference>
<dbReference type="NCBIfam" id="TIGR03570">
    <property type="entry name" value="NeuD_NnaD"/>
    <property type="match status" value="1"/>
</dbReference>
<evidence type="ECO:0000259" key="3">
    <source>
        <dbReference type="Pfam" id="PF17836"/>
    </source>
</evidence>
<keyword evidence="5" id="KW-1185">Reference proteome</keyword>
<dbReference type="RefSeq" id="WP_040372946.1">
    <property type="nucleotide sequence ID" value="NZ_CP068053.1"/>
</dbReference>
<accession>A0A974NN61</accession>
<dbReference type="SUPFAM" id="SSF51161">
    <property type="entry name" value="Trimeric LpxA-like enzymes"/>
    <property type="match status" value="1"/>
</dbReference>
<feature type="active site" description="Proton acceptor" evidence="1">
    <location>
        <position position="136"/>
    </location>
</feature>
<feature type="site" description="Increases basicity of active site His" evidence="1">
    <location>
        <position position="137"/>
    </location>
</feature>
<evidence type="ECO:0000313" key="4">
    <source>
        <dbReference type="EMBL" id="QQT00742.1"/>
    </source>
</evidence>
<dbReference type="CDD" id="cd03360">
    <property type="entry name" value="LbH_AT_putative"/>
    <property type="match status" value="1"/>
</dbReference>
<dbReference type="InterPro" id="IPR011004">
    <property type="entry name" value="Trimer_LpxA-like_sf"/>
</dbReference>
<evidence type="ECO:0000313" key="5">
    <source>
        <dbReference type="Proteomes" id="UP000595254"/>
    </source>
</evidence>
<evidence type="ECO:0000256" key="1">
    <source>
        <dbReference type="PIRSR" id="PIRSR620019-1"/>
    </source>
</evidence>
<protein>
    <submittedName>
        <fullName evidence="4">Acetyltransferase</fullName>
    </submittedName>
</protein>
<dbReference type="PANTHER" id="PTHR43300">
    <property type="entry name" value="ACETYLTRANSFERASE"/>
    <property type="match status" value="1"/>
</dbReference>
<dbReference type="KEGG" id="ppsr:I6J18_02070"/>
<dbReference type="InterPro" id="IPR001451">
    <property type="entry name" value="Hexapep"/>
</dbReference>
<sequence length="221" mass="23808">MKIVIVGDGGHSKVITDLITSQKDDQIVGYLDDKYQEIFVKNHQFFGPLSTVHNLRELFNDIKYIVAIGNNVVRKQIVQRLDLPNDYYATLQHKSALVSPSAKIGFGSVIMANTVVNADSQIGNHSIINTGSIVEHDNKLADFVHICPNATLTGSVIIGDGVQIGAGATLIPNVRIREWAIIGAGATVITNIPAYSTAVGTPANVKNIERLRVSEHGNNGS</sequence>
<reference evidence="4 5" key="1">
    <citation type="submission" date="2021-01" db="EMBL/GenBank/DDBJ databases">
        <title>FDA dAtabase for Regulatory Grade micrObial Sequences (FDA-ARGOS): Supporting development and validation of Infectious Disease Dx tests.</title>
        <authorList>
            <person name="Nelson B."/>
            <person name="Plummer A."/>
            <person name="Tallon L."/>
            <person name="Sadzewicz L."/>
            <person name="Zhao X."/>
            <person name="Boylan J."/>
            <person name="Ott S."/>
            <person name="Bowen H."/>
            <person name="Vavikolanu K."/>
            <person name="Mehta A."/>
            <person name="Aluvathingal J."/>
            <person name="Nadendla S."/>
            <person name="Myers T."/>
            <person name="Yan Y."/>
            <person name="Sichtig H."/>
        </authorList>
    </citation>
    <scope>NUCLEOTIDE SEQUENCE [LARGE SCALE GENOMIC DNA]</scope>
    <source>
        <strain evidence="4 5">FDAARGOS_1161</strain>
    </source>
</reference>
<feature type="binding site" evidence="2">
    <location>
        <position position="69"/>
    </location>
    <ligand>
        <name>substrate</name>
    </ligand>
</feature>
<feature type="domain" description="PglD N-terminal" evidence="3">
    <location>
        <begin position="2"/>
        <end position="81"/>
    </location>
</feature>
<dbReference type="InterPro" id="IPR050179">
    <property type="entry name" value="Trans_hexapeptide_repeat"/>
</dbReference>
<evidence type="ECO:0000256" key="2">
    <source>
        <dbReference type="PIRSR" id="PIRSR620019-2"/>
    </source>
</evidence>
<dbReference type="Gene3D" id="3.40.50.20">
    <property type="match status" value="1"/>
</dbReference>
<organism evidence="4 5">
    <name type="scientific">Peribacillus psychrosaccharolyticus</name>
    <name type="common">Bacillus psychrosaccharolyticus</name>
    <dbReference type="NCBI Taxonomy" id="1407"/>
    <lineage>
        <taxon>Bacteria</taxon>
        <taxon>Bacillati</taxon>
        <taxon>Bacillota</taxon>
        <taxon>Bacilli</taxon>
        <taxon>Bacillales</taxon>
        <taxon>Bacillaceae</taxon>
        <taxon>Peribacillus</taxon>
    </lineage>
</organism>
<dbReference type="Pfam" id="PF00132">
    <property type="entry name" value="Hexapep"/>
    <property type="match status" value="1"/>
</dbReference>